<evidence type="ECO:0000256" key="3">
    <source>
        <dbReference type="PIRSR" id="PIRSR600223-1"/>
    </source>
</evidence>
<comment type="subcellular location">
    <subcellularLocation>
        <location evidence="1">Cell membrane</location>
        <topology evidence="1">Single-pass type II membrane protein</topology>
    </subcellularLocation>
</comment>
<proteinExistence type="inferred from homology"/>
<dbReference type="InterPro" id="IPR000223">
    <property type="entry name" value="Pept_S26A_signal_pept_1"/>
</dbReference>
<dbReference type="AlphaFoldDB" id="A0A0D0X791"/>
<evidence type="ECO:0000313" key="5">
    <source>
        <dbReference type="EMBL" id="KIR66799.1"/>
    </source>
</evidence>
<reference evidence="5 6" key="1">
    <citation type="submission" date="2015-01" db="EMBL/GenBank/DDBJ databases">
        <title>Sequencing and annotation of Micromonospora carbonacea strain JXNU-1 genome.</title>
        <authorList>
            <person name="Long Z."/>
            <person name="Huang Y."/>
            <person name="Jiang Y."/>
        </authorList>
    </citation>
    <scope>NUCLEOTIDE SEQUENCE [LARGE SCALE GENOMIC DNA]</scope>
    <source>
        <strain evidence="5 6">JXNU-1</strain>
    </source>
</reference>
<feature type="active site" evidence="3">
    <location>
        <position position="89"/>
    </location>
</feature>
<feature type="domain" description="Peptidase S26" evidence="4">
    <location>
        <begin position="9"/>
        <end position="101"/>
    </location>
</feature>
<dbReference type="Proteomes" id="UP000032254">
    <property type="component" value="Unassembled WGS sequence"/>
</dbReference>
<sequence length="163" mass="17764">MWWLVSVAAATAAATLTLSLARRRYALVTVTGRSMEPTYRDGDRVLVKRRAPHSLRIGEVVVIQEPARDDGPAAAQHDVDPLARRWMIKRVLALPGDPVPRREVPALTTVPEEVVPPDCIVVVGDAGRRSYDSKQAGYFALGRVLGVVIRPVLTRGVAAAPER</sequence>
<protein>
    <recommendedName>
        <fullName evidence="4">Peptidase S26 domain-containing protein</fullName>
    </recommendedName>
</protein>
<comment type="caution">
    <text evidence="5">The sequence shown here is derived from an EMBL/GenBank/DDBJ whole genome shotgun (WGS) entry which is preliminary data.</text>
</comment>
<dbReference type="SUPFAM" id="SSF51306">
    <property type="entry name" value="LexA/Signal peptidase"/>
    <property type="match status" value="1"/>
</dbReference>
<accession>A0A0D0X791</accession>
<evidence type="ECO:0000256" key="2">
    <source>
        <dbReference type="ARBA" id="ARBA00009370"/>
    </source>
</evidence>
<evidence type="ECO:0000256" key="1">
    <source>
        <dbReference type="ARBA" id="ARBA00004401"/>
    </source>
</evidence>
<evidence type="ECO:0000259" key="4">
    <source>
        <dbReference type="Pfam" id="PF10502"/>
    </source>
</evidence>
<gene>
    <name evidence="5" type="ORF">TK50_07775</name>
</gene>
<dbReference type="PATRIC" id="fig|47853.6.peg.1656"/>
<dbReference type="CDD" id="cd06530">
    <property type="entry name" value="S26_SPase_I"/>
    <property type="match status" value="1"/>
</dbReference>
<dbReference type="InterPro" id="IPR019533">
    <property type="entry name" value="Peptidase_S26"/>
</dbReference>
<dbReference type="Pfam" id="PF10502">
    <property type="entry name" value="Peptidase_S26"/>
    <property type="match status" value="1"/>
</dbReference>
<dbReference type="PANTHER" id="PTHR43390">
    <property type="entry name" value="SIGNAL PEPTIDASE I"/>
    <property type="match status" value="1"/>
</dbReference>
<feature type="active site" evidence="3">
    <location>
        <position position="34"/>
    </location>
</feature>
<comment type="similarity">
    <text evidence="2">Belongs to the peptidase S26 family.</text>
</comment>
<keyword evidence="6" id="KW-1185">Reference proteome</keyword>
<dbReference type="GO" id="GO:0006465">
    <property type="term" value="P:signal peptide processing"/>
    <property type="evidence" value="ECO:0007669"/>
    <property type="project" value="InterPro"/>
</dbReference>
<dbReference type="GO" id="GO:0005886">
    <property type="term" value="C:plasma membrane"/>
    <property type="evidence" value="ECO:0007669"/>
    <property type="project" value="UniProtKB-SubCell"/>
</dbReference>
<dbReference type="EMBL" id="JXSX01000001">
    <property type="protein sequence ID" value="KIR66799.1"/>
    <property type="molecule type" value="Genomic_DNA"/>
</dbReference>
<evidence type="ECO:0000313" key="6">
    <source>
        <dbReference type="Proteomes" id="UP000032254"/>
    </source>
</evidence>
<organism evidence="5 6">
    <name type="scientific">Micromonospora haikouensis</name>
    <dbReference type="NCBI Taxonomy" id="686309"/>
    <lineage>
        <taxon>Bacteria</taxon>
        <taxon>Bacillati</taxon>
        <taxon>Actinomycetota</taxon>
        <taxon>Actinomycetes</taxon>
        <taxon>Micromonosporales</taxon>
        <taxon>Micromonosporaceae</taxon>
        <taxon>Micromonospora</taxon>
    </lineage>
</organism>
<dbReference type="InterPro" id="IPR036286">
    <property type="entry name" value="LexA/Signal_pep-like_sf"/>
</dbReference>
<dbReference type="GO" id="GO:0004252">
    <property type="term" value="F:serine-type endopeptidase activity"/>
    <property type="evidence" value="ECO:0007669"/>
    <property type="project" value="InterPro"/>
</dbReference>
<dbReference type="PRINTS" id="PR00727">
    <property type="entry name" value="LEADERPTASE"/>
</dbReference>
<name>A0A0D0X791_9ACTN</name>
<dbReference type="Gene3D" id="2.10.109.10">
    <property type="entry name" value="Umud Fragment, subunit A"/>
    <property type="match status" value="1"/>
</dbReference>
<dbReference type="PANTHER" id="PTHR43390:SF1">
    <property type="entry name" value="CHLOROPLAST PROCESSING PEPTIDASE"/>
    <property type="match status" value="1"/>
</dbReference>